<dbReference type="Gene3D" id="3.40.50.150">
    <property type="entry name" value="Vaccinia Virus protein VP39"/>
    <property type="match status" value="1"/>
</dbReference>
<dbReference type="Proteomes" id="UP000288716">
    <property type="component" value="Unassembled WGS sequence"/>
</dbReference>
<accession>A0A443SKF9</accession>
<evidence type="ECO:0000313" key="3">
    <source>
        <dbReference type="Proteomes" id="UP000288716"/>
    </source>
</evidence>
<dbReference type="InterPro" id="IPR029063">
    <property type="entry name" value="SAM-dependent_MTases_sf"/>
</dbReference>
<comment type="caution">
    <text evidence="2">The sequence shown here is derived from an EMBL/GenBank/DDBJ whole genome shotgun (WGS) entry which is preliminary data.</text>
</comment>
<dbReference type="STRING" id="299467.A0A443SKF9"/>
<dbReference type="PANTHER" id="PTHR43861:SF1">
    <property type="entry name" value="TRANS-ACONITATE 2-METHYLTRANSFERASE"/>
    <property type="match status" value="1"/>
</dbReference>
<organism evidence="2 3">
    <name type="scientific">Leptotrombidium deliense</name>
    <dbReference type="NCBI Taxonomy" id="299467"/>
    <lineage>
        <taxon>Eukaryota</taxon>
        <taxon>Metazoa</taxon>
        <taxon>Ecdysozoa</taxon>
        <taxon>Arthropoda</taxon>
        <taxon>Chelicerata</taxon>
        <taxon>Arachnida</taxon>
        <taxon>Acari</taxon>
        <taxon>Acariformes</taxon>
        <taxon>Trombidiformes</taxon>
        <taxon>Prostigmata</taxon>
        <taxon>Anystina</taxon>
        <taxon>Parasitengona</taxon>
        <taxon>Trombiculoidea</taxon>
        <taxon>Trombiculidae</taxon>
        <taxon>Leptotrombidium</taxon>
    </lineage>
</organism>
<dbReference type="PANTHER" id="PTHR43861">
    <property type="entry name" value="TRANS-ACONITATE 2-METHYLTRANSFERASE-RELATED"/>
    <property type="match status" value="1"/>
</dbReference>
<dbReference type="CDD" id="cd02440">
    <property type="entry name" value="AdoMet_MTases"/>
    <property type="match status" value="1"/>
</dbReference>
<evidence type="ECO:0000259" key="1">
    <source>
        <dbReference type="Pfam" id="PF13847"/>
    </source>
</evidence>
<keyword evidence="3" id="KW-1185">Reference proteome</keyword>
<dbReference type="Pfam" id="PF13847">
    <property type="entry name" value="Methyltransf_31"/>
    <property type="match status" value="1"/>
</dbReference>
<dbReference type="OrthoDB" id="8300214at2759"/>
<protein>
    <recommendedName>
        <fullName evidence="1">Methyltransferase domain-containing protein</fullName>
    </recommendedName>
</protein>
<reference evidence="2 3" key="1">
    <citation type="journal article" date="2018" name="Gigascience">
        <title>Genomes of trombidid mites reveal novel predicted allergens and laterally-transferred genes associated with secondary metabolism.</title>
        <authorList>
            <person name="Dong X."/>
            <person name="Chaisiri K."/>
            <person name="Xia D."/>
            <person name="Armstrong S.D."/>
            <person name="Fang Y."/>
            <person name="Donnelly M.J."/>
            <person name="Kadowaki T."/>
            <person name="McGarry J.W."/>
            <person name="Darby A.C."/>
            <person name="Makepeace B.L."/>
        </authorList>
    </citation>
    <scope>NUCLEOTIDE SEQUENCE [LARGE SCALE GENOMIC DNA]</scope>
    <source>
        <strain evidence="2">UoL-UT</strain>
    </source>
</reference>
<gene>
    <name evidence="2" type="ORF">B4U80_12818</name>
</gene>
<dbReference type="SUPFAM" id="SSF53335">
    <property type="entry name" value="S-adenosyl-L-methionine-dependent methyltransferases"/>
    <property type="match status" value="1"/>
</dbReference>
<dbReference type="VEuPathDB" id="VectorBase:LDEU004031"/>
<dbReference type="EMBL" id="NCKV01001628">
    <property type="protein sequence ID" value="RWS28010.1"/>
    <property type="molecule type" value="Genomic_DNA"/>
</dbReference>
<evidence type="ECO:0000313" key="2">
    <source>
        <dbReference type="EMBL" id="RWS28010.1"/>
    </source>
</evidence>
<dbReference type="InterPro" id="IPR025714">
    <property type="entry name" value="Methyltranfer_dom"/>
</dbReference>
<sequence>MTPEFYNKINVVPRKDAETLFGKIVKDYGSDAKFGTVLDIGCATGNVTIKFFEHFECNNLVAFDKNESMVEFAQINNHRSEINYCVADVADSIIKLKSALKMNEQADVVYSNHCLQCSEQQTVSLSNVLELMRPGAKLYMSFAFWTDIVACLHNFVRNSKWNQQIDEERFMTIVPFKSLVCPDVNVCREQWTKLLSSCGFQNISVSLNESKSYFDNFDDFAKTVLMQINFNAFLNDSDKEECVKNEIQYLRDNYNPGYKRNSDPFEMRYHYCIIAAEK</sequence>
<proteinExistence type="predicted"/>
<dbReference type="AlphaFoldDB" id="A0A443SKF9"/>
<feature type="domain" description="Methyltransferase" evidence="1">
    <location>
        <begin position="36"/>
        <end position="143"/>
    </location>
</feature>
<name>A0A443SKF9_9ACAR</name>